<feature type="compositionally biased region" description="Polar residues" evidence="2">
    <location>
        <begin position="130"/>
        <end position="145"/>
    </location>
</feature>
<evidence type="ECO:0000259" key="3">
    <source>
        <dbReference type="PROSITE" id="PS50158"/>
    </source>
</evidence>
<feature type="compositionally biased region" description="Polar residues" evidence="2">
    <location>
        <begin position="203"/>
        <end position="213"/>
    </location>
</feature>
<feature type="region of interest" description="Disordered" evidence="2">
    <location>
        <begin position="423"/>
        <end position="455"/>
    </location>
</feature>
<name>A0A6J8AWL9_MYTCO</name>
<protein>
    <recommendedName>
        <fullName evidence="3">CCHC-type domain-containing protein</fullName>
    </recommendedName>
</protein>
<dbReference type="SUPFAM" id="SSF57756">
    <property type="entry name" value="Retrovirus zinc finger-like domains"/>
    <property type="match status" value="1"/>
</dbReference>
<keyword evidence="1" id="KW-0863">Zinc-finger</keyword>
<evidence type="ECO:0000313" key="5">
    <source>
        <dbReference type="Proteomes" id="UP000507470"/>
    </source>
</evidence>
<feature type="compositionally biased region" description="Basic and acidic residues" evidence="2">
    <location>
        <begin position="160"/>
        <end position="170"/>
    </location>
</feature>
<feature type="region of interest" description="Disordered" evidence="2">
    <location>
        <begin position="1"/>
        <end position="30"/>
    </location>
</feature>
<feature type="compositionally biased region" description="Basic and acidic residues" evidence="2">
    <location>
        <begin position="233"/>
        <end position="245"/>
    </location>
</feature>
<feature type="region of interest" description="Disordered" evidence="2">
    <location>
        <begin position="47"/>
        <end position="263"/>
    </location>
</feature>
<dbReference type="InterPro" id="IPR001878">
    <property type="entry name" value="Znf_CCHC"/>
</dbReference>
<dbReference type="PROSITE" id="PS50158">
    <property type="entry name" value="ZF_CCHC"/>
    <property type="match status" value="2"/>
</dbReference>
<evidence type="ECO:0000256" key="2">
    <source>
        <dbReference type="SAM" id="MobiDB-lite"/>
    </source>
</evidence>
<feature type="compositionally biased region" description="Low complexity" evidence="2">
    <location>
        <begin position="252"/>
        <end position="263"/>
    </location>
</feature>
<gene>
    <name evidence="4" type="ORF">MCOR_11945</name>
</gene>
<dbReference type="GO" id="GO:0008270">
    <property type="term" value="F:zinc ion binding"/>
    <property type="evidence" value="ECO:0007669"/>
    <property type="project" value="UniProtKB-KW"/>
</dbReference>
<evidence type="ECO:0000256" key="1">
    <source>
        <dbReference type="PROSITE-ProRule" id="PRU00047"/>
    </source>
</evidence>
<feature type="domain" description="CCHC-type" evidence="3">
    <location>
        <begin position="366"/>
        <end position="381"/>
    </location>
</feature>
<dbReference type="AlphaFoldDB" id="A0A6J8AWL9"/>
<feature type="compositionally biased region" description="Polar residues" evidence="2">
    <location>
        <begin position="426"/>
        <end position="449"/>
    </location>
</feature>
<dbReference type="Proteomes" id="UP000507470">
    <property type="component" value="Unassembled WGS sequence"/>
</dbReference>
<evidence type="ECO:0000313" key="4">
    <source>
        <dbReference type="EMBL" id="CAC5374636.1"/>
    </source>
</evidence>
<dbReference type="Pfam" id="PF00098">
    <property type="entry name" value="zf-CCHC"/>
    <property type="match status" value="1"/>
</dbReference>
<proteinExistence type="predicted"/>
<feature type="compositionally biased region" description="Polar residues" evidence="2">
    <location>
        <begin position="79"/>
        <end position="94"/>
    </location>
</feature>
<dbReference type="Gene3D" id="4.10.60.10">
    <property type="entry name" value="Zinc finger, CCHC-type"/>
    <property type="match status" value="1"/>
</dbReference>
<dbReference type="EMBL" id="CACVKT020002042">
    <property type="protein sequence ID" value="CAC5374636.1"/>
    <property type="molecule type" value="Genomic_DNA"/>
</dbReference>
<organism evidence="4 5">
    <name type="scientific">Mytilus coruscus</name>
    <name type="common">Sea mussel</name>
    <dbReference type="NCBI Taxonomy" id="42192"/>
    <lineage>
        <taxon>Eukaryota</taxon>
        <taxon>Metazoa</taxon>
        <taxon>Spiralia</taxon>
        <taxon>Lophotrochozoa</taxon>
        <taxon>Mollusca</taxon>
        <taxon>Bivalvia</taxon>
        <taxon>Autobranchia</taxon>
        <taxon>Pteriomorphia</taxon>
        <taxon>Mytilida</taxon>
        <taxon>Mytiloidea</taxon>
        <taxon>Mytilidae</taxon>
        <taxon>Mytilinae</taxon>
        <taxon>Mytilus</taxon>
    </lineage>
</organism>
<keyword evidence="1" id="KW-0862">Zinc</keyword>
<reference evidence="4 5" key="1">
    <citation type="submission" date="2020-06" db="EMBL/GenBank/DDBJ databases">
        <authorList>
            <person name="Li R."/>
            <person name="Bekaert M."/>
        </authorList>
    </citation>
    <scope>NUCLEOTIDE SEQUENCE [LARGE SCALE GENOMIC DNA]</scope>
    <source>
        <strain evidence="5">wild</strain>
    </source>
</reference>
<dbReference type="SMART" id="SM00343">
    <property type="entry name" value="ZnF_C2HC"/>
    <property type="match status" value="2"/>
</dbReference>
<sequence>MVASPGMPCQTHGQSVFKQEGWHQGQSPWAWGGLNQLDSAFLEYSSYPEEARSRPETPGALRILSQLPQKEWDHHNAGDPNQGNNPHPGSSNSIGCKPYWPGADSALEKSAPPKGGTPSYSRGHPMVHASNYTSQGSSPGTQPANTGGGQNETPHSRYGKWQDNRGEDTRQTPARTYGDRQDNRGEDTRQNPARIYGDRQPQGRKNQGYTSVPPQGVTARGSYGQQAYPVAYNEDRRRENTRGPDSRGGSRGVSSSASKVSNASKNIKYEGKGNWQAFLTKFARYAEAGNECPEAYHEYQVPHERATMAPERAPANTWKAELGKTDRKFVLVHEKLDDIMDQFKKLLPCPVARSPSPGGQVVTEDCYYCGERGHFKKKCPKLRGKSLLGSPYHHRGPPLEGVCYHCFKPGHVRKDCLDFQGRGKTDTSMNQSSRTATGPLNFNGTTQEAGVSPRK</sequence>
<dbReference type="InterPro" id="IPR036875">
    <property type="entry name" value="Znf_CCHC_sf"/>
</dbReference>
<dbReference type="OrthoDB" id="7608935at2759"/>
<accession>A0A6J8AWL9</accession>
<keyword evidence="5" id="KW-1185">Reference proteome</keyword>
<dbReference type="GO" id="GO:0003676">
    <property type="term" value="F:nucleic acid binding"/>
    <property type="evidence" value="ECO:0007669"/>
    <property type="project" value="InterPro"/>
</dbReference>
<feature type="domain" description="CCHC-type" evidence="3">
    <location>
        <begin position="403"/>
        <end position="416"/>
    </location>
</feature>
<keyword evidence="1" id="KW-0479">Metal-binding</keyword>
<feature type="compositionally biased region" description="Basic and acidic residues" evidence="2">
    <location>
        <begin position="177"/>
        <end position="189"/>
    </location>
</feature>